<dbReference type="GO" id="GO:0006357">
    <property type="term" value="P:regulation of transcription by RNA polymerase II"/>
    <property type="evidence" value="ECO:0007669"/>
    <property type="project" value="TreeGrafter"/>
</dbReference>
<feature type="region of interest" description="Disordered" evidence="1">
    <location>
        <begin position="125"/>
        <end position="156"/>
    </location>
</feature>
<dbReference type="PANTHER" id="PTHR38406">
    <property type="entry name" value="TRANSCRIPTIONAL REPRESSOR OPI1"/>
    <property type="match status" value="1"/>
</dbReference>
<accession>A0A1E3NM89</accession>
<feature type="region of interest" description="Disordered" evidence="1">
    <location>
        <begin position="427"/>
        <end position="484"/>
    </location>
</feature>
<feature type="region of interest" description="Disordered" evidence="1">
    <location>
        <begin position="341"/>
        <end position="361"/>
    </location>
</feature>
<dbReference type="Proteomes" id="UP000094455">
    <property type="component" value="Unassembled WGS sequence"/>
</dbReference>
<evidence type="ECO:0000313" key="3">
    <source>
        <dbReference type="Proteomes" id="UP000094455"/>
    </source>
</evidence>
<feature type="region of interest" description="Disordered" evidence="1">
    <location>
        <begin position="31"/>
        <end position="106"/>
    </location>
</feature>
<dbReference type="GO" id="GO:0003714">
    <property type="term" value="F:transcription corepressor activity"/>
    <property type="evidence" value="ECO:0007669"/>
    <property type="project" value="InterPro"/>
</dbReference>
<dbReference type="PANTHER" id="PTHR38406:SF1">
    <property type="entry name" value="TRANSCRIPTIONAL REPRESSOR OPI1"/>
    <property type="match status" value="1"/>
</dbReference>
<feature type="compositionally biased region" description="Polar residues" evidence="1">
    <location>
        <begin position="345"/>
        <end position="361"/>
    </location>
</feature>
<dbReference type="RefSeq" id="XP_019018368.1">
    <property type="nucleotide sequence ID" value="XM_019163898.1"/>
</dbReference>
<dbReference type="GO" id="GO:0005634">
    <property type="term" value="C:nucleus"/>
    <property type="evidence" value="ECO:0007669"/>
    <property type="project" value="TreeGrafter"/>
</dbReference>
<sequence length="638" mass="71194">MVKNLADSDAPVNPFSEKIAASSAEYIVADKDKSHMDQYSPRRLPLKIPEMLRSNSIDNNGSSSTSTLKDKLSETVKPLKNAKEMAKIKQKKSYSSITGSDDNNSGVAEDDLLLAASALEKLKSDKPLPATPATIPSRSTSPSEQTHNFSAPTAPKPTIFDKMISHPLISNSINYVLEKTINSSNNNIFQGSNSNPVLPSVDAVTPIIELPHLSHEVNKIDTNIGGMAKKRRRELESVDPLDASHRNKKTKATMLSTVPTLPNRDVRFRRKNGRQNLRQQIAMSSAVSAQKSLRDLKHLSSLNLNIESRKRLTMLIHFLKLGNSQLSERIDNLVQSVDEKRQKLSAKTGSTGEARSNSEPDINIQQIKSDIVTTVKKIVNVVSKVSAQSLSEPARSNVREALLKLPTNWATMLNNESVFSVGVDDEYDFNSEEDDDDEDRDDDDDEDDGDEDDFKEAHETRVLSSSPTGISEENSNGGDFENIPTMTVNNQTIFQRKRKPSISRRLLTSLLRYRKSKGGGLEQNTLKLKKWFREKIKDQIMHDSSGKVLILAQESLDMVNKIIKFCNESLDKAEHWNNDRQHQHQVELLQRLQQINGFNLSLIPNKGKEEIIETMVVKENATTNTKSSSAEDDAKKAS</sequence>
<dbReference type="GO" id="GO:0030968">
    <property type="term" value="P:endoplasmic reticulum unfolded protein response"/>
    <property type="evidence" value="ECO:0007669"/>
    <property type="project" value="TreeGrafter"/>
</dbReference>
<gene>
    <name evidence="2" type="ORF">PICMEDRAFT_71347</name>
</gene>
<dbReference type="OrthoDB" id="2441642at2759"/>
<organism evidence="2 3">
    <name type="scientific">Pichia membranifaciens NRRL Y-2026</name>
    <dbReference type="NCBI Taxonomy" id="763406"/>
    <lineage>
        <taxon>Eukaryota</taxon>
        <taxon>Fungi</taxon>
        <taxon>Dikarya</taxon>
        <taxon>Ascomycota</taxon>
        <taxon>Saccharomycotina</taxon>
        <taxon>Pichiomycetes</taxon>
        <taxon>Pichiales</taxon>
        <taxon>Pichiaceae</taxon>
        <taxon>Pichia</taxon>
    </lineage>
</organism>
<dbReference type="GO" id="GO:0005783">
    <property type="term" value="C:endoplasmic reticulum"/>
    <property type="evidence" value="ECO:0007669"/>
    <property type="project" value="TreeGrafter"/>
</dbReference>
<dbReference type="GO" id="GO:0008654">
    <property type="term" value="P:phospholipid biosynthetic process"/>
    <property type="evidence" value="ECO:0007669"/>
    <property type="project" value="TreeGrafter"/>
</dbReference>
<feature type="compositionally biased region" description="Polar residues" evidence="1">
    <location>
        <begin position="462"/>
        <end position="477"/>
    </location>
</feature>
<name>A0A1E3NM89_9ASCO</name>
<dbReference type="EMBL" id="KV454002">
    <property type="protein sequence ID" value="ODQ47255.1"/>
    <property type="molecule type" value="Genomic_DNA"/>
</dbReference>
<feature type="compositionally biased region" description="Polar residues" evidence="1">
    <location>
        <begin position="93"/>
        <end position="106"/>
    </location>
</feature>
<keyword evidence="3" id="KW-1185">Reference proteome</keyword>
<protein>
    <submittedName>
        <fullName evidence="2">Uncharacterized protein</fullName>
    </submittedName>
</protein>
<dbReference type="InterPro" id="IPR013927">
    <property type="entry name" value="TF_Opi1_Ccg-8"/>
</dbReference>
<feature type="region of interest" description="Disordered" evidence="1">
    <location>
        <begin position="619"/>
        <end position="638"/>
    </location>
</feature>
<dbReference type="GeneID" id="30180585"/>
<dbReference type="AlphaFoldDB" id="A0A1E3NM89"/>
<reference evidence="2 3" key="1">
    <citation type="journal article" date="2016" name="Proc. Natl. Acad. Sci. U.S.A.">
        <title>Comparative genomics of biotechnologically important yeasts.</title>
        <authorList>
            <person name="Riley R."/>
            <person name="Haridas S."/>
            <person name="Wolfe K.H."/>
            <person name="Lopes M.R."/>
            <person name="Hittinger C.T."/>
            <person name="Goeker M."/>
            <person name="Salamov A.A."/>
            <person name="Wisecaver J.H."/>
            <person name="Long T.M."/>
            <person name="Calvey C.H."/>
            <person name="Aerts A.L."/>
            <person name="Barry K.W."/>
            <person name="Choi C."/>
            <person name="Clum A."/>
            <person name="Coughlan A.Y."/>
            <person name="Deshpande S."/>
            <person name="Douglass A.P."/>
            <person name="Hanson S.J."/>
            <person name="Klenk H.-P."/>
            <person name="LaButti K.M."/>
            <person name="Lapidus A."/>
            <person name="Lindquist E.A."/>
            <person name="Lipzen A.M."/>
            <person name="Meier-Kolthoff J.P."/>
            <person name="Ohm R.A."/>
            <person name="Otillar R.P."/>
            <person name="Pangilinan J.L."/>
            <person name="Peng Y."/>
            <person name="Rokas A."/>
            <person name="Rosa C.A."/>
            <person name="Scheuner C."/>
            <person name="Sibirny A.A."/>
            <person name="Slot J.C."/>
            <person name="Stielow J.B."/>
            <person name="Sun H."/>
            <person name="Kurtzman C.P."/>
            <person name="Blackwell M."/>
            <person name="Grigoriev I.V."/>
            <person name="Jeffries T.W."/>
        </authorList>
    </citation>
    <scope>NUCLEOTIDE SEQUENCE [LARGE SCALE GENOMIC DNA]</scope>
    <source>
        <strain evidence="2 3">NRRL Y-2026</strain>
    </source>
</reference>
<evidence type="ECO:0000313" key="2">
    <source>
        <dbReference type="EMBL" id="ODQ47255.1"/>
    </source>
</evidence>
<evidence type="ECO:0000256" key="1">
    <source>
        <dbReference type="SAM" id="MobiDB-lite"/>
    </source>
</evidence>
<dbReference type="STRING" id="763406.A0A1E3NM89"/>
<feature type="compositionally biased region" description="Polar residues" evidence="1">
    <location>
        <begin position="134"/>
        <end position="151"/>
    </location>
</feature>
<dbReference type="Pfam" id="PF08618">
    <property type="entry name" value="Opi1"/>
    <property type="match status" value="1"/>
</dbReference>
<feature type="compositionally biased region" description="Acidic residues" evidence="1">
    <location>
        <begin position="427"/>
        <end position="454"/>
    </location>
</feature>
<proteinExistence type="predicted"/>